<sequence>MQLPPYRAPRWLVGGHAQTIYPALLLRPTEPAMRRENWTTPDGDEIAVDWLGDRAQTPGGAPLVAMFHGLEGSSRSHYALAMFHQLLAIGWQGVVPHFRGCGGLPNRRPRAYHAGDSDEIGWMLGRLRAVHAGPLFVVGVSLGGNALAKWLGEQGAAARLLVNGAAVVSSPLDLVAAGSVLDRGFNRRVYTRNFLRTLRPKTLQHLQRFSEDLARLNVDPQEIQRASTFREFDDRVTAPLHGFRNVDDYWVRASGKPWLRHIEVPTLVINARNDPFLPEHALPSPADVSAQVTLLQPAQGGHVGFVDGGFPGRIDWLPRCLLTFFQAHADDQRRSEYG</sequence>
<accession>A0ABT7DZQ7</accession>
<evidence type="ECO:0000256" key="1">
    <source>
        <dbReference type="ARBA" id="ARBA00010884"/>
    </source>
</evidence>
<dbReference type="InterPro" id="IPR050960">
    <property type="entry name" value="AB_hydrolase_4_sf"/>
</dbReference>
<organism evidence="3 4">
    <name type="scientific">Parachitinimonas caeni</name>
    <dbReference type="NCBI Taxonomy" id="3031301"/>
    <lineage>
        <taxon>Bacteria</taxon>
        <taxon>Pseudomonadati</taxon>
        <taxon>Pseudomonadota</taxon>
        <taxon>Betaproteobacteria</taxon>
        <taxon>Neisseriales</taxon>
        <taxon>Chitinibacteraceae</taxon>
        <taxon>Parachitinimonas</taxon>
    </lineage>
</organism>
<comment type="caution">
    <text evidence="3">The sequence shown here is derived from an EMBL/GenBank/DDBJ whole genome shotgun (WGS) entry which is preliminary data.</text>
</comment>
<evidence type="ECO:0000313" key="3">
    <source>
        <dbReference type="EMBL" id="MDK2124568.1"/>
    </source>
</evidence>
<proteinExistence type="inferred from homology"/>
<keyword evidence="4" id="KW-1185">Reference proteome</keyword>
<dbReference type="PIRSF" id="PIRSF005211">
    <property type="entry name" value="Ab_hydro_YheT"/>
    <property type="match status" value="1"/>
</dbReference>
<reference evidence="3" key="1">
    <citation type="submission" date="2023-03" db="EMBL/GenBank/DDBJ databases">
        <title>Chitinimonas shenzhenensis gen. nov., sp. nov., a novel member of family Burkholderiaceae isolated from activated sludge collected in Shen Zhen, China.</title>
        <authorList>
            <person name="Wang X."/>
        </authorList>
    </citation>
    <scope>NUCLEOTIDE SEQUENCE</scope>
    <source>
        <strain evidence="3">DQS-5</strain>
    </source>
</reference>
<keyword evidence="3" id="KW-0378">Hydrolase</keyword>
<evidence type="ECO:0000259" key="2">
    <source>
        <dbReference type="Pfam" id="PF00561"/>
    </source>
</evidence>
<dbReference type="Pfam" id="PF00561">
    <property type="entry name" value="Abhydrolase_1"/>
    <property type="match status" value="1"/>
</dbReference>
<dbReference type="InterPro" id="IPR012020">
    <property type="entry name" value="ABHD4"/>
</dbReference>
<feature type="domain" description="AB hydrolase-1" evidence="2">
    <location>
        <begin position="62"/>
        <end position="308"/>
    </location>
</feature>
<dbReference type="PANTHER" id="PTHR10794:SF94">
    <property type="entry name" value="ESTERASE YHET-RELATED"/>
    <property type="match status" value="1"/>
</dbReference>
<dbReference type="Proteomes" id="UP001172778">
    <property type="component" value="Unassembled WGS sequence"/>
</dbReference>
<dbReference type="EMBL" id="JARRAF010000010">
    <property type="protein sequence ID" value="MDK2124568.1"/>
    <property type="molecule type" value="Genomic_DNA"/>
</dbReference>
<dbReference type="GO" id="GO:0016787">
    <property type="term" value="F:hydrolase activity"/>
    <property type="evidence" value="ECO:0007669"/>
    <property type="project" value="UniProtKB-KW"/>
</dbReference>
<evidence type="ECO:0000313" key="4">
    <source>
        <dbReference type="Proteomes" id="UP001172778"/>
    </source>
</evidence>
<dbReference type="InterPro" id="IPR029058">
    <property type="entry name" value="AB_hydrolase_fold"/>
</dbReference>
<dbReference type="RefSeq" id="WP_284100875.1">
    <property type="nucleotide sequence ID" value="NZ_JARRAF010000010.1"/>
</dbReference>
<protein>
    <submittedName>
        <fullName evidence="3">Alpha/beta fold hydrolase</fullName>
    </submittedName>
</protein>
<gene>
    <name evidence="3" type="ORF">PZA18_10950</name>
</gene>
<dbReference type="PANTHER" id="PTHR10794">
    <property type="entry name" value="ABHYDROLASE DOMAIN-CONTAINING PROTEIN"/>
    <property type="match status" value="1"/>
</dbReference>
<dbReference type="Gene3D" id="3.40.50.1820">
    <property type="entry name" value="alpha/beta hydrolase"/>
    <property type="match status" value="1"/>
</dbReference>
<comment type="similarity">
    <text evidence="1">Belongs to the AB hydrolase superfamily. AB hydrolase 4 family.</text>
</comment>
<dbReference type="InterPro" id="IPR000073">
    <property type="entry name" value="AB_hydrolase_1"/>
</dbReference>
<dbReference type="SUPFAM" id="SSF53474">
    <property type="entry name" value="alpha/beta-Hydrolases"/>
    <property type="match status" value="1"/>
</dbReference>
<name>A0ABT7DZQ7_9NEIS</name>